<feature type="compositionally biased region" description="Basic and acidic residues" evidence="1">
    <location>
        <begin position="1"/>
        <end position="14"/>
    </location>
</feature>
<dbReference type="Proteomes" id="UP001279734">
    <property type="component" value="Unassembled WGS sequence"/>
</dbReference>
<comment type="caution">
    <text evidence="2">The sequence shown here is derived from an EMBL/GenBank/DDBJ whole genome shotgun (WGS) entry which is preliminary data.</text>
</comment>
<reference evidence="2" key="1">
    <citation type="submission" date="2023-05" db="EMBL/GenBank/DDBJ databases">
        <title>Nepenthes gracilis genome sequencing.</title>
        <authorList>
            <person name="Fukushima K."/>
        </authorList>
    </citation>
    <scope>NUCLEOTIDE SEQUENCE</scope>
    <source>
        <strain evidence="2">SING2019-196</strain>
    </source>
</reference>
<feature type="compositionally biased region" description="Basic and acidic residues" evidence="1">
    <location>
        <begin position="71"/>
        <end position="82"/>
    </location>
</feature>
<protein>
    <submittedName>
        <fullName evidence="2">Uncharacterized protein</fullName>
    </submittedName>
</protein>
<feature type="compositionally biased region" description="Polar residues" evidence="1">
    <location>
        <begin position="19"/>
        <end position="32"/>
    </location>
</feature>
<dbReference type="AlphaFoldDB" id="A0AAD3S5P1"/>
<keyword evidence="3" id="KW-1185">Reference proteome</keyword>
<evidence type="ECO:0000313" key="2">
    <source>
        <dbReference type="EMBL" id="GMH04715.1"/>
    </source>
</evidence>
<proteinExistence type="predicted"/>
<organism evidence="2 3">
    <name type="scientific">Nepenthes gracilis</name>
    <name type="common">Slender pitcher plant</name>
    <dbReference type="NCBI Taxonomy" id="150966"/>
    <lineage>
        <taxon>Eukaryota</taxon>
        <taxon>Viridiplantae</taxon>
        <taxon>Streptophyta</taxon>
        <taxon>Embryophyta</taxon>
        <taxon>Tracheophyta</taxon>
        <taxon>Spermatophyta</taxon>
        <taxon>Magnoliopsida</taxon>
        <taxon>eudicotyledons</taxon>
        <taxon>Gunneridae</taxon>
        <taxon>Pentapetalae</taxon>
        <taxon>Caryophyllales</taxon>
        <taxon>Nepenthaceae</taxon>
        <taxon>Nepenthes</taxon>
    </lineage>
</organism>
<feature type="region of interest" description="Disordered" evidence="1">
    <location>
        <begin position="1"/>
        <end position="112"/>
    </location>
</feature>
<evidence type="ECO:0000313" key="3">
    <source>
        <dbReference type="Proteomes" id="UP001279734"/>
    </source>
</evidence>
<gene>
    <name evidence="2" type="ORF">Nepgr_006555</name>
</gene>
<name>A0AAD3S5P1_NEPGR</name>
<accession>A0AAD3S5P1</accession>
<sequence>MCNNALEDKDTFHDRHTKPPSTYSISKNSHISNGDGEIIPENNLDRREGEVMTTPSPQRIPHGHHRLSKLSSDRASHCDSKMQGKATTEIAISPPSHSHQGQSDPRPRRNGA</sequence>
<evidence type="ECO:0000256" key="1">
    <source>
        <dbReference type="SAM" id="MobiDB-lite"/>
    </source>
</evidence>
<dbReference type="EMBL" id="BSYO01000005">
    <property type="protein sequence ID" value="GMH04715.1"/>
    <property type="molecule type" value="Genomic_DNA"/>
</dbReference>